<accession>A0A8H5CIJ6</accession>
<feature type="region of interest" description="Disordered" evidence="1">
    <location>
        <begin position="483"/>
        <end position="537"/>
    </location>
</feature>
<sequence length="580" mass="64935">MKRLPSELQTLIISHLSAHDIVQLQQTCKYFNNHVEGNVAVWKACLRHLCQLEGLFWPTFNGLSTAPELKSACTGMWRFKSLYRNLEEAMLYAGKSRHLPVKAYGDLAEEGDAIAYGVPAEGDSDSSDYEADEEIYGYVEGAHRKNPHPGLSSAYLIPGGRLLLTVDKTWLVLWDLGPPGETDKPAILSKHQLDSDGWFTILNVSMANDDNTLQIVIHEYLRRRLPPYVDPSRVMLGSDSRHMVSALHRFELRLSADGEYALQCLGRLCVVDEDEFEADHMVATQCAHQVALKTDSGRIILWDTLETDGTVVFWEAPESYVLFIQLGYLMTVTEEGVQAIDLSIIPRDTIDNGLVDLRTSSAEPPSTSQSIKHPVDLGTIEGVTVPPSIRARGPVRYDMEVKEPSGHEIDVRFSLDFCPDVPSSSNLTFLGKRDEGEAQMETWSSHWFESVSGYWGCVWEALPDVSSIHMTIYARPVVVMGSKSGDPQDGQELQDSHNGEYTQEEESGRDEEASRDDEDSDQGSDDTENYDSEAPIPIMAPENQSTVIEDVHICPFSGRVVFLWDRRLVDDVMLEIVDYL</sequence>
<name>A0A8H5CIJ6_9AGAR</name>
<reference evidence="3 4" key="1">
    <citation type="journal article" date="2020" name="ISME J.">
        <title>Uncovering the hidden diversity of litter-decomposition mechanisms in mushroom-forming fungi.</title>
        <authorList>
            <person name="Floudas D."/>
            <person name="Bentzer J."/>
            <person name="Ahren D."/>
            <person name="Johansson T."/>
            <person name="Persson P."/>
            <person name="Tunlid A."/>
        </authorList>
    </citation>
    <scope>NUCLEOTIDE SEQUENCE [LARGE SCALE GENOMIC DNA]</scope>
    <source>
        <strain evidence="3 4">CBS 175.51</strain>
    </source>
</reference>
<evidence type="ECO:0000256" key="1">
    <source>
        <dbReference type="SAM" id="MobiDB-lite"/>
    </source>
</evidence>
<organism evidence="3 4">
    <name type="scientific">Ephemerocybe angulata</name>
    <dbReference type="NCBI Taxonomy" id="980116"/>
    <lineage>
        <taxon>Eukaryota</taxon>
        <taxon>Fungi</taxon>
        <taxon>Dikarya</taxon>
        <taxon>Basidiomycota</taxon>
        <taxon>Agaricomycotina</taxon>
        <taxon>Agaricomycetes</taxon>
        <taxon>Agaricomycetidae</taxon>
        <taxon>Agaricales</taxon>
        <taxon>Agaricineae</taxon>
        <taxon>Psathyrellaceae</taxon>
        <taxon>Ephemerocybe</taxon>
    </lineage>
</organism>
<evidence type="ECO:0000259" key="2">
    <source>
        <dbReference type="PROSITE" id="PS50181"/>
    </source>
</evidence>
<dbReference type="PROSITE" id="PS50181">
    <property type="entry name" value="FBOX"/>
    <property type="match status" value="1"/>
</dbReference>
<dbReference type="AlphaFoldDB" id="A0A8H5CIJ6"/>
<dbReference type="Proteomes" id="UP000541558">
    <property type="component" value="Unassembled WGS sequence"/>
</dbReference>
<evidence type="ECO:0000313" key="4">
    <source>
        <dbReference type="Proteomes" id="UP000541558"/>
    </source>
</evidence>
<dbReference type="Pfam" id="PF12937">
    <property type="entry name" value="F-box-like"/>
    <property type="match status" value="1"/>
</dbReference>
<dbReference type="EMBL" id="JAACJK010000001">
    <property type="protein sequence ID" value="KAF5341964.1"/>
    <property type="molecule type" value="Genomic_DNA"/>
</dbReference>
<evidence type="ECO:0000313" key="3">
    <source>
        <dbReference type="EMBL" id="KAF5341964.1"/>
    </source>
</evidence>
<dbReference type="InterPro" id="IPR036047">
    <property type="entry name" value="F-box-like_dom_sf"/>
</dbReference>
<feature type="domain" description="F-box" evidence="2">
    <location>
        <begin position="1"/>
        <end position="45"/>
    </location>
</feature>
<dbReference type="CDD" id="cd09917">
    <property type="entry name" value="F-box_SF"/>
    <property type="match status" value="1"/>
</dbReference>
<dbReference type="SUPFAM" id="SSF81383">
    <property type="entry name" value="F-box domain"/>
    <property type="match status" value="1"/>
</dbReference>
<feature type="compositionally biased region" description="Acidic residues" evidence="1">
    <location>
        <begin position="502"/>
        <end position="531"/>
    </location>
</feature>
<dbReference type="OrthoDB" id="28868at2759"/>
<dbReference type="Gene3D" id="1.20.1280.50">
    <property type="match status" value="1"/>
</dbReference>
<gene>
    <name evidence="3" type="ORF">D9611_001211</name>
</gene>
<comment type="caution">
    <text evidence="3">The sequence shown here is derived from an EMBL/GenBank/DDBJ whole genome shotgun (WGS) entry which is preliminary data.</text>
</comment>
<proteinExistence type="predicted"/>
<dbReference type="InterPro" id="IPR001810">
    <property type="entry name" value="F-box_dom"/>
</dbReference>
<protein>
    <recommendedName>
        <fullName evidence="2">F-box domain-containing protein</fullName>
    </recommendedName>
</protein>
<keyword evidence="4" id="KW-1185">Reference proteome</keyword>